<dbReference type="PANTHER" id="PTHR37326:SF1">
    <property type="entry name" value="BLL3975 PROTEIN"/>
    <property type="match status" value="1"/>
</dbReference>
<dbReference type="Gene3D" id="3.40.630.10">
    <property type="entry name" value="Zn peptidases"/>
    <property type="match status" value="1"/>
</dbReference>
<accession>A0A937CNC6</accession>
<dbReference type="RefSeq" id="WP_201653038.1">
    <property type="nucleotide sequence ID" value="NZ_JAEQNC010000002.1"/>
</dbReference>
<dbReference type="InterPro" id="IPR055438">
    <property type="entry name" value="AstE_AspA_cat"/>
</dbReference>
<keyword evidence="2" id="KW-0479">Metal-binding</keyword>
<keyword evidence="4" id="KW-0862">Zinc</keyword>
<keyword evidence="7" id="KW-1185">Reference proteome</keyword>
<proteinExistence type="predicted"/>
<dbReference type="EMBL" id="JAEQNC010000002">
    <property type="protein sequence ID" value="MBL0371033.1"/>
    <property type="molecule type" value="Genomic_DNA"/>
</dbReference>
<evidence type="ECO:0000313" key="6">
    <source>
        <dbReference type="EMBL" id="MBL0371033.1"/>
    </source>
</evidence>
<dbReference type="InterPro" id="IPR053138">
    <property type="entry name" value="N-alpha-Ac-DABA_deacetylase"/>
</dbReference>
<evidence type="ECO:0000256" key="3">
    <source>
        <dbReference type="ARBA" id="ARBA00022801"/>
    </source>
</evidence>
<dbReference type="GO" id="GO:0046872">
    <property type="term" value="F:metal ion binding"/>
    <property type="evidence" value="ECO:0007669"/>
    <property type="project" value="UniProtKB-KW"/>
</dbReference>
<evidence type="ECO:0000256" key="1">
    <source>
        <dbReference type="ARBA" id="ARBA00001947"/>
    </source>
</evidence>
<evidence type="ECO:0000259" key="5">
    <source>
        <dbReference type="Pfam" id="PF24827"/>
    </source>
</evidence>
<keyword evidence="3" id="KW-0378">Hydrolase</keyword>
<dbReference type="SUPFAM" id="SSF53187">
    <property type="entry name" value="Zn-dependent exopeptidases"/>
    <property type="match status" value="1"/>
</dbReference>
<dbReference type="PANTHER" id="PTHR37326">
    <property type="entry name" value="BLL3975 PROTEIN"/>
    <property type="match status" value="1"/>
</dbReference>
<reference evidence="6" key="1">
    <citation type="submission" date="2021-01" db="EMBL/GenBank/DDBJ databases">
        <title>Rhizobium sp. strain KVB221 16S ribosomal RNA gene Genome sequencing and assembly.</title>
        <authorList>
            <person name="Kang M."/>
        </authorList>
    </citation>
    <scope>NUCLEOTIDE SEQUENCE</scope>
    <source>
        <strain evidence="6">KVB221</strain>
    </source>
</reference>
<comment type="cofactor">
    <cofactor evidence="1">
        <name>Zn(2+)</name>
        <dbReference type="ChEBI" id="CHEBI:29105"/>
    </cofactor>
</comment>
<dbReference type="Pfam" id="PF24827">
    <property type="entry name" value="AstE_AspA_cat"/>
    <property type="match status" value="1"/>
</dbReference>
<dbReference type="Proteomes" id="UP000633219">
    <property type="component" value="Unassembled WGS sequence"/>
</dbReference>
<name>A0A937CNC6_9HYPH</name>
<comment type="caution">
    <text evidence="6">The sequence shown here is derived from an EMBL/GenBank/DDBJ whole genome shotgun (WGS) entry which is preliminary data.</text>
</comment>
<sequence length="354" mass="38607">MDKTEIVIAGDTPGAEWRIPVLKVVGKDPKAPKVYMQAALHAGELPGVAALHFLVPMLQTAEAKGEILGDITIVPRANPIGAAQWINGEMEGRFDLASRANFNRDYPHVGLEARESLLSDLENLSTVDQLKRHLLHMATGSDLMLDLHCDDESQLYTYVHEAYWPQATDLAESMGLEAVLLSDGNSSAFEDSVTYAWEHGPLGNRKHWAEGRISITMEFRGTADVDPVLGRMDAEGLYAFLQRRGAIAGAPIRREEFDGPVAGLDFVQMVNSPAAGMVLFEREYGETVEKGDLLATIVTTPGDVSGDRQVLSPTDGTIVTRVGRRFLRRGDNLMKIASRELSGAKRKPGGGLED</sequence>
<evidence type="ECO:0000256" key="4">
    <source>
        <dbReference type="ARBA" id="ARBA00022833"/>
    </source>
</evidence>
<dbReference type="GO" id="GO:0016788">
    <property type="term" value="F:hydrolase activity, acting on ester bonds"/>
    <property type="evidence" value="ECO:0007669"/>
    <property type="project" value="InterPro"/>
</dbReference>
<gene>
    <name evidence="6" type="ORF">JJB09_03245</name>
</gene>
<organism evidence="6 7">
    <name type="scientific">Rhizobium setariae</name>
    <dbReference type="NCBI Taxonomy" id="2801340"/>
    <lineage>
        <taxon>Bacteria</taxon>
        <taxon>Pseudomonadati</taxon>
        <taxon>Pseudomonadota</taxon>
        <taxon>Alphaproteobacteria</taxon>
        <taxon>Hyphomicrobiales</taxon>
        <taxon>Rhizobiaceae</taxon>
        <taxon>Rhizobium/Agrobacterium group</taxon>
        <taxon>Rhizobium</taxon>
    </lineage>
</organism>
<protein>
    <submittedName>
        <fullName evidence="6">Succinylglutamate desuccinylase/aspartoacylase family protein</fullName>
    </submittedName>
</protein>
<evidence type="ECO:0000313" key="7">
    <source>
        <dbReference type="Proteomes" id="UP000633219"/>
    </source>
</evidence>
<dbReference type="AlphaFoldDB" id="A0A937CNC6"/>
<evidence type="ECO:0000256" key="2">
    <source>
        <dbReference type="ARBA" id="ARBA00022723"/>
    </source>
</evidence>
<feature type="domain" description="Succinylglutamate desuccinylase/Aspartoacylase catalytic" evidence="5">
    <location>
        <begin position="31"/>
        <end position="241"/>
    </location>
</feature>